<comment type="caution">
    <text evidence="3">The sequence shown here is derived from an EMBL/GenBank/DDBJ whole genome shotgun (WGS) entry which is preliminary data.</text>
</comment>
<evidence type="ECO:0000256" key="1">
    <source>
        <dbReference type="SAM" id="MobiDB-lite"/>
    </source>
</evidence>
<evidence type="ECO:0008006" key="5">
    <source>
        <dbReference type="Google" id="ProtNLM"/>
    </source>
</evidence>
<reference evidence="3 4" key="1">
    <citation type="journal article" date="2021" name="Nat. Commun.">
        <title>Genetic determinants of endophytism in the Arabidopsis root mycobiome.</title>
        <authorList>
            <person name="Mesny F."/>
            <person name="Miyauchi S."/>
            <person name="Thiergart T."/>
            <person name="Pickel B."/>
            <person name="Atanasova L."/>
            <person name="Karlsson M."/>
            <person name="Huettel B."/>
            <person name="Barry K.W."/>
            <person name="Haridas S."/>
            <person name="Chen C."/>
            <person name="Bauer D."/>
            <person name="Andreopoulos W."/>
            <person name="Pangilinan J."/>
            <person name="LaButti K."/>
            <person name="Riley R."/>
            <person name="Lipzen A."/>
            <person name="Clum A."/>
            <person name="Drula E."/>
            <person name="Henrissat B."/>
            <person name="Kohler A."/>
            <person name="Grigoriev I.V."/>
            <person name="Martin F.M."/>
            <person name="Hacquard S."/>
        </authorList>
    </citation>
    <scope>NUCLEOTIDE SEQUENCE [LARGE SCALE GENOMIC DNA]</scope>
    <source>
        <strain evidence="3 4">MPI-SDFR-AT-0080</strain>
    </source>
</reference>
<evidence type="ECO:0000313" key="4">
    <source>
        <dbReference type="Proteomes" id="UP000774617"/>
    </source>
</evidence>
<feature type="signal peptide" evidence="2">
    <location>
        <begin position="1"/>
        <end position="18"/>
    </location>
</feature>
<keyword evidence="2" id="KW-0732">Signal</keyword>
<evidence type="ECO:0000313" key="3">
    <source>
        <dbReference type="EMBL" id="KAH7047458.1"/>
    </source>
</evidence>
<feature type="compositionally biased region" description="Basic and acidic residues" evidence="1">
    <location>
        <begin position="91"/>
        <end position="101"/>
    </location>
</feature>
<name>A0ABQ8GAQ5_9PEZI</name>
<feature type="region of interest" description="Disordered" evidence="1">
    <location>
        <begin position="70"/>
        <end position="130"/>
    </location>
</feature>
<gene>
    <name evidence="3" type="ORF">B0J12DRAFT_123189</name>
</gene>
<dbReference type="PROSITE" id="PS51257">
    <property type="entry name" value="PROKAR_LIPOPROTEIN"/>
    <property type="match status" value="1"/>
</dbReference>
<accession>A0ABQ8GAQ5</accession>
<dbReference type="EMBL" id="JAGTJR010000016">
    <property type="protein sequence ID" value="KAH7047458.1"/>
    <property type="molecule type" value="Genomic_DNA"/>
</dbReference>
<organism evidence="3 4">
    <name type="scientific">Macrophomina phaseolina</name>
    <dbReference type="NCBI Taxonomy" id="35725"/>
    <lineage>
        <taxon>Eukaryota</taxon>
        <taxon>Fungi</taxon>
        <taxon>Dikarya</taxon>
        <taxon>Ascomycota</taxon>
        <taxon>Pezizomycotina</taxon>
        <taxon>Dothideomycetes</taxon>
        <taxon>Dothideomycetes incertae sedis</taxon>
        <taxon>Botryosphaeriales</taxon>
        <taxon>Botryosphaeriaceae</taxon>
        <taxon>Macrophomina</taxon>
    </lineage>
</organism>
<sequence length="130" mass="13633">MRGVSVAATLGLAAAAYACSCCTLRLIKRWGGPCLASQVRQHTGDGGGRRVRGRGKTEAMAISQLERLSGGGLGLHHGPGPSFSPAQRMRKAAELSPEQRRRQAPSLTPHLLARTPPPLPAFHLSGCTSS</sequence>
<feature type="chain" id="PRO_5046969669" description="Secreted protein" evidence="2">
    <location>
        <begin position="19"/>
        <end position="130"/>
    </location>
</feature>
<proteinExistence type="predicted"/>
<keyword evidence="4" id="KW-1185">Reference proteome</keyword>
<protein>
    <recommendedName>
        <fullName evidence="5">Secreted protein</fullName>
    </recommendedName>
</protein>
<dbReference type="Proteomes" id="UP000774617">
    <property type="component" value="Unassembled WGS sequence"/>
</dbReference>
<evidence type="ECO:0000256" key="2">
    <source>
        <dbReference type="SAM" id="SignalP"/>
    </source>
</evidence>